<feature type="region of interest" description="Disordered" evidence="1">
    <location>
        <begin position="215"/>
        <end position="282"/>
    </location>
</feature>
<sequence length="282" mass="32110">MQESSGQTSQHGTTHHQLKQLPDTNKDVLTKKWEEEIKSFPFLRAISNGDALEMTDGSRVTSLVIEFTSLLAPNGRFVHRGLQIPKEFEKFTGYRKWKEQLKKEPRRRLETRKQRAGLRVKEEFLYVCGSTLFPGGDMQDKILVKESLHCGSPIETTYYSGKSPIFDNICFNGGDTEITRNRKIWQLGEEYGIDMDMYMDTDTWIDVEDMDDDIDLASSDRYGTSDPSGSESGSDMDENRAGENAAKKKRGRPVGSARRRSESPTEDFGVLMKKPRNGHFCT</sequence>
<dbReference type="EMBL" id="JH818387">
    <property type="protein sequence ID" value="EKC39598.1"/>
    <property type="molecule type" value="Genomic_DNA"/>
</dbReference>
<organism evidence="2">
    <name type="scientific">Magallana gigas</name>
    <name type="common">Pacific oyster</name>
    <name type="synonym">Crassostrea gigas</name>
    <dbReference type="NCBI Taxonomy" id="29159"/>
    <lineage>
        <taxon>Eukaryota</taxon>
        <taxon>Metazoa</taxon>
        <taxon>Spiralia</taxon>
        <taxon>Lophotrochozoa</taxon>
        <taxon>Mollusca</taxon>
        <taxon>Bivalvia</taxon>
        <taxon>Autobranchia</taxon>
        <taxon>Pteriomorphia</taxon>
        <taxon>Ostreida</taxon>
        <taxon>Ostreoidea</taxon>
        <taxon>Ostreidae</taxon>
        <taxon>Magallana</taxon>
    </lineage>
</organism>
<evidence type="ECO:0000313" key="2">
    <source>
        <dbReference type="EMBL" id="EKC39598.1"/>
    </source>
</evidence>
<evidence type="ECO:0000256" key="1">
    <source>
        <dbReference type="SAM" id="MobiDB-lite"/>
    </source>
</evidence>
<feature type="compositionally biased region" description="Polar residues" evidence="1">
    <location>
        <begin position="1"/>
        <end position="12"/>
    </location>
</feature>
<feature type="region of interest" description="Disordered" evidence="1">
    <location>
        <begin position="1"/>
        <end position="25"/>
    </location>
</feature>
<reference evidence="2" key="1">
    <citation type="journal article" date="2012" name="Nature">
        <title>The oyster genome reveals stress adaptation and complexity of shell formation.</title>
        <authorList>
            <person name="Zhang G."/>
            <person name="Fang X."/>
            <person name="Guo X."/>
            <person name="Li L."/>
            <person name="Luo R."/>
            <person name="Xu F."/>
            <person name="Yang P."/>
            <person name="Zhang L."/>
            <person name="Wang X."/>
            <person name="Qi H."/>
            <person name="Xiong Z."/>
            <person name="Que H."/>
            <person name="Xie Y."/>
            <person name="Holland P.W."/>
            <person name="Paps J."/>
            <person name="Zhu Y."/>
            <person name="Wu F."/>
            <person name="Chen Y."/>
            <person name="Wang J."/>
            <person name="Peng C."/>
            <person name="Meng J."/>
            <person name="Yang L."/>
            <person name="Liu J."/>
            <person name="Wen B."/>
            <person name="Zhang N."/>
            <person name="Huang Z."/>
            <person name="Zhu Q."/>
            <person name="Feng Y."/>
            <person name="Mount A."/>
            <person name="Hedgecock D."/>
            <person name="Xu Z."/>
            <person name="Liu Y."/>
            <person name="Domazet-Loso T."/>
            <person name="Du Y."/>
            <person name="Sun X."/>
            <person name="Zhang S."/>
            <person name="Liu B."/>
            <person name="Cheng P."/>
            <person name="Jiang X."/>
            <person name="Li J."/>
            <person name="Fan D."/>
            <person name="Wang W."/>
            <person name="Fu W."/>
            <person name="Wang T."/>
            <person name="Wang B."/>
            <person name="Zhang J."/>
            <person name="Peng Z."/>
            <person name="Li Y."/>
            <person name="Li N."/>
            <person name="Wang J."/>
            <person name="Chen M."/>
            <person name="He Y."/>
            <person name="Tan F."/>
            <person name="Song X."/>
            <person name="Zheng Q."/>
            <person name="Huang R."/>
            <person name="Yang H."/>
            <person name="Du X."/>
            <person name="Chen L."/>
            <person name="Yang M."/>
            <person name="Gaffney P.M."/>
            <person name="Wang S."/>
            <person name="Luo L."/>
            <person name="She Z."/>
            <person name="Ming Y."/>
            <person name="Huang W."/>
            <person name="Zhang S."/>
            <person name="Huang B."/>
            <person name="Zhang Y."/>
            <person name="Qu T."/>
            <person name="Ni P."/>
            <person name="Miao G."/>
            <person name="Wang J."/>
            <person name="Wang Q."/>
            <person name="Steinberg C.E."/>
            <person name="Wang H."/>
            <person name="Li N."/>
            <person name="Qian L."/>
            <person name="Zhang G."/>
            <person name="Li Y."/>
            <person name="Yang H."/>
            <person name="Liu X."/>
            <person name="Wang J."/>
            <person name="Yin Y."/>
            <person name="Wang J."/>
        </authorList>
    </citation>
    <scope>NUCLEOTIDE SEQUENCE [LARGE SCALE GENOMIC DNA]</scope>
    <source>
        <strain evidence="2">05x7-T-G4-1.051#20</strain>
    </source>
</reference>
<proteinExistence type="predicted"/>
<protein>
    <submittedName>
        <fullName evidence="2">Uncharacterized protein</fullName>
    </submittedName>
</protein>
<dbReference type="AlphaFoldDB" id="K1R165"/>
<feature type="compositionally biased region" description="Basic residues" evidence="1">
    <location>
        <begin position="273"/>
        <end position="282"/>
    </location>
</feature>
<gene>
    <name evidence="2" type="ORF">CGI_10018589</name>
</gene>
<accession>K1R165</accession>
<dbReference type="InParanoid" id="K1R165"/>
<dbReference type="HOGENOM" id="CLU_987817_0_0_1"/>
<name>K1R165_MAGGI</name>
<feature type="compositionally biased region" description="Polar residues" evidence="1">
    <location>
        <begin position="221"/>
        <end position="233"/>
    </location>
</feature>